<dbReference type="CDD" id="cd10455">
    <property type="entry name" value="GIY-YIG_SLX1"/>
    <property type="match status" value="1"/>
</dbReference>
<keyword evidence="12" id="KW-1185">Reference proteome</keyword>
<comment type="similarity">
    <text evidence="8">Belongs to the SLX1 family.</text>
</comment>
<dbReference type="InterPro" id="IPR027520">
    <property type="entry name" value="Slx1"/>
</dbReference>
<evidence type="ECO:0000313" key="11">
    <source>
        <dbReference type="EMBL" id="KAF2279991.1"/>
    </source>
</evidence>
<comment type="subunit">
    <text evidence="8">Forms a heterodimer with SLX4.</text>
</comment>
<dbReference type="FunFam" id="3.40.1440.10:FF:000006">
    <property type="entry name" value="Structure-specific endonuclease subunit SLX1"/>
    <property type="match status" value="1"/>
</dbReference>
<evidence type="ECO:0000256" key="9">
    <source>
        <dbReference type="SAM" id="MobiDB-lite"/>
    </source>
</evidence>
<dbReference type="Gene3D" id="3.40.1440.10">
    <property type="entry name" value="GIY-YIG endonuclease"/>
    <property type="match status" value="1"/>
</dbReference>
<feature type="domain" description="GIY-YIG" evidence="10">
    <location>
        <begin position="13"/>
        <end position="94"/>
    </location>
</feature>
<dbReference type="GO" id="GO:0017108">
    <property type="term" value="F:5'-flap endonuclease activity"/>
    <property type="evidence" value="ECO:0007669"/>
    <property type="project" value="InterPro"/>
</dbReference>
<comment type="function">
    <text evidence="8">Catalytic subunit of the SLX1-SLX4 structure-specific endonuclease that resolves DNA secondary structures generated during DNA repair and recombination. Has endonuclease activity towards branched DNA substrates, introducing single-strand cuts in duplex DNA close to junctions with ss-DNA.</text>
</comment>
<sequence length="383" mass="43535">MNLPTTNPPPIVPFYCCYLLRSKTRRYFYIGSTPNPARRLAQHNGQSRGGAKRTSLESKRPWEMTCIVTGFPSRVAALQFEWAWQNTHATRHIERDVRDSRVCELQKGKGKKRPPMSLEARLKNLGFLMGVKSFRRWPLEIRFFAKDVWELWEKYTDKMAVGWEMEGRVRLTQAHTMVPAGDAIDGEFVYKIPDLIREIPVAYEDCKAHVEKARAVLGNAKPRRCGVCSKSVNDASSLVCICSVDTCSTVCHVSCLSSRFLEEEGDRDAIIPTHGTCPSCKRQLKWSTLMRELSLRIRGQAEIEAMFKPKRRAKPKTGSVEKELLGTQATEVSDNEDVLDETWMQDVEDGEEEYPSIDRYVGGKGKEEEFPSIDSYAGGRKKG</sequence>
<dbReference type="GO" id="GO:0008821">
    <property type="term" value="F:crossover junction DNA endonuclease activity"/>
    <property type="evidence" value="ECO:0007669"/>
    <property type="project" value="TreeGrafter"/>
</dbReference>
<feature type="compositionally biased region" description="Acidic residues" evidence="9">
    <location>
        <begin position="346"/>
        <end position="355"/>
    </location>
</feature>
<dbReference type="PANTHER" id="PTHR20208">
    <property type="entry name" value="STRUCTURE-SPECIFIC ENDONUCLEASE SUBUNIT SLX1"/>
    <property type="match status" value="1"/>
</dbReference>
<dbReference type="PROSITE" id="PS50164">
    <property type="entry name" value="GIY_YIG"/>
    <property type="match status" value="1"/>
</dbReference>
<dbReference type="InterPro" id="IPR000305">
    <property type="entry name" value="GIY-YIG_endonuc"/>
</dbReference>
<dbReference type="GO" id="GO:0033557">
    <property type="term" value="C:Slx1-Slx4 complex"/>
    <property type="evidence" value="ECO:0007669"/>
    <property type="project" value="UniProtKB-UniRule"/>
</dbReference>
<evidence type="ECO:0000256" key="3">
    <source>
        <dbReference type="ARBA" id="ARBA00022763"/>
    </source>
</evidence>
<dbReference type="InterPro" id="IPR013083">
    <property type="entry name" value="Znf_RING/FYVE/PHD"/>
</dbReference>
<evidence type="ECO:0000259" key="10">
    <source>
        <dbReference type="PROSITE" id="PS50164"/>
    </source>
</evidence>
<protein>
    <recommendedName>
        <fullName evidence="10">GIY-YIG domain-containing protein</fullName>
    </recommendedName>
</protein>
<dbReference type="GeneID" id="54546117"/>
<keyword evidence="2 8" id="KW-0255">Endonuclease</keyword>
<keyword evidence="1 8" id="KW-0540">Nuclease</keyword>
<evidence type="ECO:0000256" key="6">
    <source>
        <dbReference type="ARBA" id="ARBA00023204"/>
    </source>
</evidence>
<dbReference type="RefSeq" id="XP_033657530.1">
    <property type="nucleotide sequence ID" value="XM_033792942.1"/>
</dbReference>
<evidence type="ECO:0000256" key="7">
    <source>
        <dbReference type="ARBA" id="ARBA00023242"/>
    </source>
</evidence>
<dbReference type="OrthoDB" id="24645at2759"/>
<keyword evidence="6 8" id="KW-0234">DNA repair</keyword>
<comment type="cofactor">
    <cofactor evidence="8">
        <name>a divalent metal cation</name>
        <dbReference type="ChEBI" id="CHEBI:60240"/>
    </cofactor>
</comment>
<keyword evidence="7 8" id="KW-0539">Nucleus</keyword>
<dbReference type="Gene3D" id="3.30.40.10">
    <property type="entry name" value="Zinc/RING finger domain, C3HC4 (zinc finger)"/>
    <property type="match status" value="1"/>
</dbReference>
<dbReference type="EMBL" id="ML986485">
    <property type="protein sequence ID" value="KAF2279991.1"/>
    <property type="molecule type" value="Genomic_DNA"/>
</dbReference>
<gene>
    <name evidence="11" type="ORF">EI97DRAFT_107346</name>
</gene>
<comment type="caution">
    <text evidence="8">Lacks conserved residue(s) required for the propagation of feature annotation.</text>
</comment>
<dbReference type="Pfam" id="PF21202">
    <property type="entry name" value="SLX1_C"/>
    <property type="match status" value="1"/>
</dbReference>
<proteinExistence type="inferred from homology"/>
<dbReference type="InterPro" id="IPR050381">
    <property type="entry name" value="SLX1_endonuclease"/>
</dbReference>
<dbReference type="GO" id="GO:0000724">
    <property type="term" value="P:double-strand break repair via homologous recombination"/>
    <property type="evidence" value="ECO:0007669"/>
    <property type="project" value="TreeGrafter"/>
</dbReference>
<keyword evidence="5 8" id="KW-0233">DNA recombination</keyword>
<keyword evidence="4 8" id="KW-0378">Hydrolase</keyword>
<organism evidence="11 12">
    <name type="scientific">Westerdykella ornata</name>
    <dbReference type="NCBI Taxonomy" id="318751"/>
    <lineage>
        <taxon>Eukaryota</taxon>
        <taxon>Fungi</taxon>
        <taxon>Dikarya</taxon>
        <taxon>Ascomycota</taxon>
        <taxon>Pezizomycotina</taxon>
        <taxon>Dothideomycetes</taxon>
        <taxon>Pleosporomycetidae</taxon>
        <taxon>Pleosporales</taxon>
        <taxon>Sporormiaceae</taxon>
        <taxon>Westerdykella</taxon>
    </lineage>
</organism>
<reference evidence="11" key="1">
    <citation type="journal article" date="2020" name="Stud. Mycol.">
        <title>101 Dothideomycetes genomes: a test case for predicting lifestyles and emergence of pathogens.</title>
        <authorList>
            <person name="Haridas S."/>
            <person name="Albert R."/>
            <person name="Binder M."/>
            <person name="Bloem J."/>
            <person name="Labutti K."/>
            <person name="Salamov A."/>
            <person name="Andreopoulos B."/>
            <person name="Baker S."/>
            <person name="Barry K."/>
            <person name="Bills G."/>
            <person name="Bluhm B."/>
            <person name="Cannon C."/>
            <person name="Castanera R."/>
            <person name="Culley D."/>
            <person name="Daum C."/>
            <person name="Ezra D."/>
            <person name="Gonzalez J."/>
            <person name="Henrissat B."/>
            <person name="Kuo A."/>
            <person name="Liang C."/>
            <person name="Lipzen A."/>
            <person name="Lutzoni F."/>
            <person name="Magnuson J."/>
            <person name="Mondo S."/>
            <person name="Nolan M."/>
            <person name="Ohm R."/>
            <person name="Pangilinan J."/>
            <person name="Park H.-J."/>
            <person name="Ramirez L."/>
            <person name="Alfaro M."/>
            <person name="Sun H."/>
            <person name="Tritt A."/>
            <person name="Yoshinaga Y."/>
            <person name="Zwiers L.-H."/>
            <person name="Turgeon B."/>
            <person name="Goodwin S."/>
            <person name="Spatafora J."/>
            <person name="Crous P."/>
            <person name="Grigoriev I."/>
        </authorList>
    </citation>
    <scope>NUCLEOTIDE SEQUENCE</scope>
    <source>
        <strain evidence="11">CBS 379.55</strain>
    </source>
</reference>
<dbReference type="PANTHER" id="PTHR20208:SF10">
    <property type="entry name" value="STRUCTURE-SPECIFIC ENDONUCLEASE SUBUNIT SLX1"/>
    <property type="match status" value="1"/>
</dbReference>
<evidence type="ECO:0000256" key="1">
    <source>
        <dbReference type="ARBA" id="ARBA00022722"/>
    </source>
</evidence>
<dbReference type="Proteomes" id="UP000800097">
    <property type="component" value="Unassembled WGS sequence"/>
</dbReference>
<dbReference type="AlphaFoldDB" id="A0A6A6JTQ9"/>
<dbReference type="SUPFAM" id="SSF82771">
    <property type="entry name" value="GIY-YIG endonuclease"/>
    <property type="match status" value="1"/>
</dbReference>
<evidence type="ECO:0000256" key="2">
    <source>
        <dbReference type="ARBA" id="ARBA00022759"/>
    </source>
</evidence>
<keyword evidence="3 8" id="KW-0227">DNA damage</keyword>
<accession>A0A6A6JTQ9</accession>
<name>A0A6A6JTQ9_WESOR</name>
<evidence type="ECO:0000256" key="8">
    <source>
        <dbReference type="HAMAP-Rule" id="MF_03100"/>
    </source>
</evidence>
<dbReference type="Pfam" id="PF01541">
    <property type="entry name" value="GIY-YIG"/>
    <property type="match status" value="1"/>
</dbReference>
<dbReference type="HAMAP" id="MF_03100">
    <property type="entry name" value="Endonuc_su_Slx1"/>
    <property type="match status" value="1"/>
</dbReference>
<evidence type="ECO:0000256" key="4">
    <source>
        <dbReference type="ARBA" id="ARBA00022801"/>
    </source>
</evidence>
<comment type="subcellular location">
    <subcellularLocation>
        <location evidence="8">Nucleus</location>
    </subcellularLocation>
</comment>
<dbReference type="InterPro" id="IPR048749">
    <property type="entry name" value="SLX1_C"/>
</dbReference>
<feature type="region of interest" description="Disordered" evidence="9">
    <location>
        <begin position="38"/>
        <end position="57"/>
    </location>
</feature>
<evidence type="ECO:0000313" key="12">
    <source>
        <dbReference type="Proteomes" id="UP000800097"/>
    </source>
</evidence>
<dbReference type="InterPro" id="IPR035901">
    <property type="entry name" value="GIY-YIG_endonuc_sf"/>
</dbReference>
<feature type="region of interest" description="Disordered" evidence="9">
    <location>
        <begin position="346"/>
        <end position="383"/>
    </location>
</feature>
<evidence type="ECO:0000256" key="5">
    <source>
        <dbReference type="ARBA" id="ARBA00023172"/>
    </source>
</evidence>